<feature type="domain" description="Reverse transcriptase" evidence="2">
    <location>
        <begin position="421"/>
        <end position="649"/>
    </location>
</feature>
<gene>
    <name evidence="3" type="ORF">FSB_LOCUS22882</name>
</gene>
<evidence type="ECO:0000259" key="2">
    <source>
        <dbReference type="PROSITE" id="PS50878"/>
    </source>
</evidence>
<dbReference type="PANTHER" id="PTHR46890:SF50">
    <property type="entry name" value="RNA-DIRECTED DNA POLYMERASE, EUKARYOTA, REVERSE TRANSCRIPTASE ZINC-BINDING DOMAIN PROTEIN-RELATED"/>
    <property type="match status" value="1"/>
</dbReference>
<sequence>MKPFHKIQATGQDKPWVGKRHEGVSINLRKKSDLGKGSDLLAVEIHHPKSQVESGSKEAGASSNSQLESSEVDLATMEDLSESEEDGLTVEEAIRDLVLHPFVSDVFGVEGVTSDNVMEFVVAGMAIAPLLLIDGVNGIEMASPLLLDGASGYASPPLPLAWSTKPDSERTQSPIVCEPLAKIAPLGFSEFTDQYLGDVLALEEAMSLWVEQKYKDFERKKGRHTPGPRKPTRRTLPAVNTAGGTILMWDKRVLEKLDVHIGEYSVSYQWGSLDDGFFWTGTGVYGPNLDSMRSYFWDELLGVQNRWSSPWCLFGDFNVVRYPKERLGCTNFTSEMADFSDFIDMSNLIDFPLLGGSFTWCSGLDLPLMSRIDRVLVSADWEGHFPDESEVWHPDVDGLPFATIGEKDCRLLERNFDKEEEVYEQGQFEKSLNATFIELIPKKPNAVNIKDFRPISLIGSMYKLLAKVLTNRLRGVLDGLVSESQNAFVGGRQMVDSVLIANECLDSRLNSGVPGILCKLDIEKAYDHGDPLSPLLFLLMMEILSKMLQQAEGCGFIRGFKVNGTRSDEVCVSHLLYADDTMLMCDADPEQLMYIRLVHSCFETATGLRVNLAKSEMVPIGDVGNLAILANIQCCRIGQFPMNYLGMPLGSSFKALSIWNPIIEKMEEASGWLAEANFLWGGSGEDSKHSLVRWDTVCSPIERGGLGIQLLGPLNKTLLGIMMGWDQFHKHLRFTVSRGDRVRLWHDCWCGDMALKDIFTNLFECASHKDAFMNEVLSWHNGKAPLREVEDGPWWHLRKNGRFDIRSFYEVLRDAPLGCFPLEEYLAHQSSSVGPFLYLVWRLGIRFLLVTIFPSGVTPW</sequence>
<dbReference type="InterPro" id="IPR000477">
    <property type="entry name" value="RT_dom"/>
</dbReference>
<dbReference type="InterPro" id="IPR036691">
    <property type="entry name" value="Endo/exonu/phosph_ase_sf"/>
</dbReference>
<dbReference type="PANTHER" id="PTHR46890">
    <property type="entry name" value="NON-LTR RETROLELEMENT REVERSE TRANSCRIPTASE-LIKE PROTEIN-RELATED"/>
    <property type="match status" value="1"/>
</dbReference>
<dbReference type="EMBL" id="OIVN01001532">
    <property type="protein sequence ID" value="SPC95000.1"/>
    <property type="molecule type" value="Genomic_DNA"/>
</dbReference>
<evidence type="ECO:0000313" key="3">
    <source>
        <dbReference type="EMBL" id="SPC95000.1"/>
    </source>
</evidence>
<accession>A0A2N9G6F9</accession>
<dbReference type="InterPro" id="IPR052343">
    <property type="entry name" value="Retrotransposon-Effector_Assoc"/>
</dbReference>
<name>A0A2N9G6F9_FAGSY</name>
<dbReference type="Pfam" id="PF00078">
    <property type="entry name" value="RVT_1"/>
    <property type="match status" value="1"/>
</dbReference>
<protein>
    <recommendedName>
        <fullName evidence="2">Reverse transcriptase domain-containing protein</fullName>
    </recommendedName>
</protein>
<feature type="region of interest" description="Disordered" evidence="1">
    <location>
        <begin position="1"/>
        <end position="21"/>
    </location>
</feature>
<dbReference type="Gene3D" id="3.60.10.10">
    <property type="entry name" value="Endonuclease/exonuclease/phosphatase"/>
    <property type="match status" value="1"/>
</dbReference>
<dbReference type="SUPFAM" id="SSF56219">
    <property type="entry name" value="DNase I-like"/>
    <property type="match status" value="1"/>
</dbReference>
<feature type="region of interest" description="Disordered" evidence="1">
    <location>
        <begin position="46"/>
        <end position="87"/>
    </location>
</feature>
<dbReference type="PROSITE" id="PS50878">
    <property type="entry name" value="RT_POL"/>
    <property type="match status" value="1"/>
</dbReference>
<evidence type="ECO:0000256" key="1">
    <source>
        <dbReference type="SAM" id="MobiDB-lite"/>
    </source>
</evidence>
<dbReference type="AlphaFoldDB" id="A0A2N9G6F9"/>
<organism evidence="3">
    <name type="scientific">Fagus sylvatica</name>
    <name type="common">Beechnut</name>
    <dbReference type="NCBI Taxonomy" id="28930"/>
    <lineage>
        <taxon>Eukaryota</taxon>
        <taxon>Viridiplantae</taxon>
        <taxon>Streptophyta</taxon>
        <taxon>Embryophyta</taxon>
        <taxon>Tracheophyta</taxon>
        <taxon>Spermatophyta</taxon>
        <taxon>Magnoliopsida</taxon>
        <taxon>eudicotyledons</taxon>
        <taxon>Gunneridae</taxon>
        <taxon>Pentapetalae</taxon>
        <taxon>rosids</taxon>
        <taxon>fabids</taxon>
        <taxon>Fagales</taxon>
        <taxon>Fagaceae</taxon>
        <taxon>Fagus</taxon>
    </lineage>
</organism>
<proteinExistence type="predicted"/>
<reference evidence="3" key="1">
    <citation type="submission" date="2018-02" db="EMBL/GenBank/DDBJ databases">
        <authorList>
            <person name="Cohen D.B."/>
            <person name="Kent A.D."/>
        </authorList>
    </citation>
    <scope>NUCLEOTIDE SEQUENCE</scope>
</reference>
<dbReference type="CDD" id="cd01650">
    <property type="entry name" value="RT_nLTR_like"/>
    <property type="match status" value="1"/>
</dbReference>